<dbReference type="EMBL" id="CAADFH010000128">
    <property type="protein sequence ID" value="VFK00887.1"/>
    <property type="molecule type" value="Genomic_DNA"/>
</dbReference>
<dbReference type="AlphaFoldDB" id="A0A450V1R5"/>
<feature type="region of interest" description="Disordered" evidence="1">
    <location>
        <begin position="1"/>
        <end position="35"/>
    </location>
</feature>
<sequence length="125" mass="14598">MNNSMNDSIPRQREKLSQAASIPIRETKPSRTVSRHMGCHRRDFFRNLPTAMEGRSYRILDESLVMIREYGRQLEIRLQEGFQRSLSSSLQLPVTPIEFRFFGYCDAEAEAFLHAFDRHYQRGGG</sequence>
<dbReference type="EMBL" id="CAADFF010000124">
    <property type="protein sequence ID" value="VFJ98616.1"/>
    <property type="molecule type" value="Genomic_DNA"/>
</dbReference>
<protein>
    <submittedName>
        <fullName evidence="2">Uncharacterized protein</fullName>
    </submittedName>
</protein>
<name>A0A450V1R5_9GAMM</name>
<evidence type="ECO:0000313" key="3">
    <source>
        <dbReference type="EMBL" id="VFK00887.1"/>
    </source>
</evidence>
<proteinExistence type="predicted"/>
<accession>A0A450V1R5</accession>
<reference evidence="2" key="1">
    <citation type="submission" date="2019-02" db="EMBL/GenBank/DDBJ databases">
        <authorList>
            <person name="Gruber-Vodicka R. H."/>
            <person name="Seah K. B. B."/>
        </authorList>
    </citation>
    <scope>NUCLEOTIDE SEQUENCE</scope>
    <source>
        <strain evidence="3">BECK_M6</strain>
        <strain evidence="2">BECK_M7</strain>
    </source>
</reference>
<evidence type="ECO:0000313" key="2">
    <source>
        <dbReference type="EMBL" id="VFJ98616.1"/>
    </source>
</evidence>
<organism evidence="2">
    <name type="scientific">Candidatus Kentrum sp. LFY</name>
    <dbReference type="NCBI Taxonomy" id="2126342"/>
    <lineage>
        <taxon>Bacteria</taxon>
        <taxon>Pseudomonadati</taxon>
        <taxon>Pseudomonadota</taxon>
        <taxon>Gammaproteobacteria</taxon>
        <taxon>Candidatus Kentrum</taxon>
    </lineage>
</organism>
<evidence type="ECO:0000256" key="1">
    <source>
        <dbReference type="SAM" id="MobiDB-lite"/>
    </source>
</evidence>
<gene>
    <name evidence="3" type="ORF">BECKLFY1418A_GA0070994_11287</name>
    <name evidence="2" type="ORF">BECKLFY1418B_GA0070995_11247</name>
</gene>